<comment type="similarity">
    <text evidence="1">Belongs to the short-chain dehydrogenases/reductases (SDR) family.</text>
</comment>
<dbReference type="eggNOG" id="KOG0725">
    <property type="taxonomic scope" value="Eukaryota"/>
</dbReference>
<dbReference type="InterPro" id="IPR002347">
    <property type="entry name" value="SDR_fam"/>
</dbReference>
<evidence type="ECO:0000256" key="1">
    <source>
        <dbReference type="ARBA" id="ARBA00006484"/>
    </source>
</evidence>
<dbReference type="EMBL" id="KB932906">
    <property type="protein sequence ID" value="EOO02650.1"/>
    <property type="molecule type" value="Genomic_DNA"/>
</dbReference>
<dbReference type="RefSeq" id="XP_007912606.1">
    <property type="nucleotide sequence ID" value="XM_007914415.1"/>
</dbReference>
<dbReference type="GO" id="GO:0016616">
    <property type="term" value="F:oxidoreductase activity, acting on the CH-OH group of donors, NAD or NADP as acceptor"/>
    <property type="evidence" value="ECO:0007669"/>
    <property type="project" value="UniProtKB-ARBA"/>
</dbReference>
<organism evidence="3 4">
    <name type="scientific">Phaeoacremonium minimum (strain UCR-PA7)</name>
    <name type="common">Esca disease fungus</name>
    <name type="synonym">Togninia minima</name>
    <dbReference type="NCBI Taxonomy" id="1286976"/>
    <lineage>
        <taxon>Eukaryota</taxon>
        <taxon>Fungi</taxon>
        <taxon>Dikarya</taxon>
        <taxon>Ascomycota</taxon>
        <taxon>Pezizomycotina</taxon>
        <taxon>Sordariomycetes</taxon>
        <taxon>Sordariomycetidae</taxon>
        <taxon>Togniniales</taxon>
        <taxon>Togniniaceae</taxon>
        <taxon>Phaeoacremonium</taxon>
    </lineage>
</organism>
<proteinExistence type="inferred from homology"/>
<dbReference type="SUPFAM" id="SSF51735">
    <property type="entry name" value="NAD(P)-binding Rossmann-fold domains"/>
    <property type="match status" value="1"/>
</dbReference>
<name>R8BTP8_PHAM7</name>
<dbReference type="PANTHER" id="PTHR43008:SF8">
    <property type="entry name" value="BENZIL REDUCTASE ((S)-BENZOIN FORMING) IRC24"/>
    <property type="match status" value="1"/>
</dbReference>
<protein>
    <submittedName>
        <fullName evidence="3">Putative short chain protein</fullName>
    </submittedName>
</protein>
<dbReference type="GeneID" id="19322022"/>
<dbReference type="GO" id="GO:0050664">
    <property type="term" value="F:oxidoreductase activity, acting on NAD(P)H, oxygen as acceptor"/>
    <property type="evidence" value="ECO:0007669"/>
    <property type="project" value="TreeGrafter"/>
</dbReference>
<dbReference type="Gene3D" id="3.40.50.720">
    <property type="entry name" value="NAD(P)-binding Rossmann-like Domain"/>
    <property type="match status" value="1"/>
</dbReference>
<keyword evidence="2" id="KW-0560">Oxidoreductase</keyword>
<dbReference type="PANTHER" id="PTHR43008">
    <property type="entry name" value="BENZIL REDUCTASE"/>
    <property type="match status" value="1"/>
</dbReference>
<sequence>MEGAQIVFVTGANTGLGLEIVKALCSSKITYEIILGGRSIARAEQAAKDVLAQIPSTQSRIHPIQIDLEQDNSIEAAFEEVEKTFGKLDALVNNAGAQFDQELPAGTMTMRQVWNQTWNVNTTGTQVVTATFIPLLLKSENPRLLFITSGTSTLAGTADTNHSINRVPPKGWPKTGAYQSSIPAYRSSKTGMNMMMSDGITQGMG</sequence>
<dbReference type="OrthoDB" id="1933717at2759"/>
<evidence type="ECO:0000313" key="3">
    <source>
        <dbReference type="EMBL" id="EOO02650.1"/>
    </source>
</evidence>
<dbReference type="Pfam" id="PF00106">
    <property type="entry name" value="adh_short"/>
    <property type="match status" value="1"/>
</dbReference>
<reference evidence="4" key="1">
    <citation type="journal article" date="2013" name="Genome Announc.">
        <title>Draft genome sequence of the ascomycete Phaeoacremonium aleophilum strain UCR-PA7, a causal agent of the esca disease complex in grapevines.</title>
        <authorList>
            <person name="Blanco-Ulate B."/>
            <person name="Rolshausen P."/>
            <person name="Cantu D."/>
        </authorList>
    </citation>
    <scope>NUCLEOTIDE SEQUENCE [LARGE SCALE GENOMIC DNA]</scope>
    <source>
        <strain evidence="4">UCR-PA7</strain>
    </source>
</reference>
<evidence type="ECO:0000256" key="2">
    <source>
        <dbReference type="ARBA" id="ARBA00023002"/>
    </source>
</evidence>
<dbReference type="AlphaFoldDB" id="R8BTP8"/>
<accession>R8BTP8</accession>
<dbReference type="KEGG" id="tmn:UCRPA7_1832"/>
<dbReference type="PRINTS" id="PR00081">
    <property type="entry name" value="GDHRDH"/>
</dbReference>
<keyword evidence="4" id="KW-1185">Reference proteome</keyword>
<dbReference type="Proteomes" id="UP000014074">
    <property type="component" value="Unassembled WGS sequence"/>
</dbReference>
<gene>
    <name evidence="3" type="ORF">UCRPA7_1832</name>
</gene>
<dbReference type="HOGENOM" id="CLU_010194_9_0_1"/>
<dbReference type="InterPro" id="IPR036291">
    <property type="entry name" value="NAD(P)-bd_dom_sf"/>
</dbReference>
<evidence type="ECO:0000313" key="4">
    <source>
        <dbReference type="Proteomes" id="UP000014074"/>
    </source>
</evidence>